<dbReference type="AlphaFoldDB" id="A0AAF0XLU3"/>
<sequence length="68" mass="7653">MAIEGYKVQSEMVIEGFDRLITGREERKESRGCSPEPELCDGTYEDVIVTALKGSANNDFAIRMLIRI</sequence>
<name>A0AAF0XLU3_DAUCS</name>
<reference evidence="1" key="2">
    <citation type="submission" date="2022-03" db="EMBL/GenBank/DDBJ databases">
        <title>Draft title - Genomic analysis of global carrot germplasm unveils the trajectory of domestication and the origin of high carotenoid orange carrot.</title>
        <authorList>
            <person name="Iorizzo M."/>
            <person name="Ellison S."/>
            <person name="Senalik D."/>
            <person name="Macko-Podgorni A."/>
            <person name="Grzebelus D."/>
            <person name="Bostan H."/>
            <person name="Rolling W."/>
            <person name="Curaba J."/>
            <person name="Simon P."/>
        </authorList>
    </citation>
    <scope>NUCLEOTIDE SEQUENCE</scope>
    <source>
        <tissue evidence="1">Leaf</tissue>
    </source>
</reference>
<evidence type="ECO:0000313" key="1">
    <source>
        <dbReference type="EMBL" id="WOH10458.1"/>
    </source>
</evidence>
<gene>
    <name evidence="1" type="ORF">DCAR_0729927</name>
</gene>
<proteinExistence type="predicted"/>
<protein>
    <submittedName>
        <fullName evidence="1">Uncharacterized protein</fullName>
    </submittedName>
</protein>
<organism evidence="1 2">
    <name type="scientific">Daucus carota subsp. sativus</name>
    <name type="common">Carrot</name>
    <dbReference type="NCBI Taxonomy" id="79200"/>
    <lineage>
        <taxon>Eukaryota</taxon>
        <taxon>Viridiplantae</taxon>
        <taxon>Streptophyta</taxon>
        <taxon>Embryophyta</taxon>
        <taxon>Tracheophyta</taxon>
        <taxon>Spermatophyta</taxon>
        <taxon>Magnoliopsida</taxon>
        <taxon>eudicotyledons</taxon>
        <taxon>Gunneridae</taxon>
        <taxon>Pentapetalae</taxon>
        <taxon>asterids</taxon>
        <taxon>campanulids</taxon>
        <taxon>Apiales</taxon>
        <taxon>Apiaceae</taxon>
        <taxon>Apioideae</taxon>
        <taxon>Scandiceae</taxon>
        <taxon>Daucinae</taxon>
        <taxon>Daucus</taxon>
        <taxon>Daucus sect. Daucus</taxon>
    </lineage>
</organism>
<dbReference type="Proteomes" id="UP000077755">
    <property type="component" value="Chromosome 7"/>
</dbReference>
<dbReference type="EMBL" id="CP093349">
    <property type="protein sequence ID" value="WOH10458.1"/>
    <property type="molecule type" value="Genomic_DNA"/>
</dbReference>
<accession>A0AAF0XLU3</accession>
<keyword evidence="2" id="KW-1185">Reference proteome</keyword>
<reference evidence="1" key="1">
    <citation type="journal article" date="2016" name="Nat. Genet.">
        <title>A high-quality carrot genome assembly provides new insights into carotenoid accumulation and asterid genome evolution.</title>
        <authorList>
            <person name="Iorizzo M."/>
            <person name="Ellison S."/>
            <person name="Senalik D."/>
            <person name="Zeng P."/>
            <person name="Satapoomin P."/>
            <person name="Huang J."/>
            <person name="Bowman M."/>
            <person name="Iovene M."/>
            <person name="Sanseverino W."/>
            <person name="Cavagnaro P."/>
            <person name="Yildiz M."/>
            <person name="Macko-Podgorni A."/>
            <person name="Moranska E."/>
            <person name="Grzebelus E."/>
            <person name="Grzebelus D."/>
            <person name="Ashrafi H."/>
            <person name="Zheng Z."/>
            <person name="Cheng S."/>
            <person name="Spooner D."/>
            <person name="Van Deynze A."/>
            <person name="Simon P."/>
        </authorList>
    </citation>
    <scope>NUCLEOTIDE SEQUENCE</scope>
    <source>
        <tissue evidence="1">Leaf</tissue>
    </source>
</reference>
<evidence type="ECO:0000313" key="2">
    <source>
        <dbReference type="Proteomes" id="UP000077755"/>
    </source>
</evidence>